<feature type="transmembrane region" description="Helical" evidence="1">
    <location>
        <begin position="21"/>
        <end position="42"/>
    </location>
</feature>
<dbReference type="AlphaFoldDB" id="A0A1B8Z9T6"/>
<feature type="transmembrane region" description="Helical" evidence="1">
    <location>
        <begin position="103"/>
        <end position="123"/>
    </location>
</feature>
<protein>
    <submittedName>
        <fullName evidence="2">Uncharacterized protein</fullName>
    </submittedName>
</protein>
<gene>
    <name evidence="2" type="ORF">BBI00_22445</name>
</gene>
<sequence length="480" mass="56109">MFKKIDTALLLRFPMLWNTKFPYMIIIGLLFWLLAFFIGFWFNDFGENLYDQNTYFNRNRDIAAAGTGITGGVIALVWFFFYIRNNGFKSLYPKKKTDLFKEWLIVFIILSFLSMAFFCVMLGSKYAALTVFSQDELKRNAEIAYKGRLLLLNDDYNKERQQVLYFKDPVDSISYSADSDVFKYKGREYPWKSMIANQDRDVYYFNSDMDSLYTDQVRMLYYNNDSVRLEKTLKQFFELLKRHDLKTNVTPAIWFKYFYHKPDFVSNVHIYDGSEYTVSFPEESINTKQLYVESYLLKSYYEKIINSRETEIFNPEVFVALLYLALSLSTVVIAFRVSSIRQWFVSLVTVLVMVLINAALLGLTGDYFTDFKNFLIALLAELIIFVLLILVSGYRKNLSAVALNVLILGFPFVVPFIAIVVYKVFGSLQDRQFEIPYIQGEYYSNDSFLRDVAAVNLIVVGMVLFFLLKTVRNRKALPGN</sequence>
<comment type="caution">
    <text evidence="2">The sequence shown here is derived from an EMBL/GenBank/DDBJ whole genome shotgun (WGS) entry which is preliminary data.</text>
</comment>
<feature type="transmembrane region" description="Helical" evidence="1">
    <location>
        <begin position="448"/>
        <end position="468"/>
    </location>
</feature>
<feature type="transmembrane region" description="Helical" evidence="1">
    <location>
        <begin position="62"/>
        <end position="83"/>
    </location>
</feature>
<dbReference type="RefSeq" id="WP_065401094.1">
    <property type="nucleotide sequence ID" value="NZ_MAYG01000032.1"/>
</dbReference>
<proteinExistence type="predicted"/>
<feature type="transmembrane region" description="Helical" evidence="1">
    <location>
        <begin position="344"/>
        <end position="362"/>
    </location>
</feature>
<evidence type="ECO:0000256" key="1">
    <source>
        <dbReference type="SAM" id="Phobius"/>
    </source>
</evidence>
<keyword evidence="1" id="KW-1133">Transmembrane helix</keyword>
<evidence type="ECO:0000313" key="3">
    <source>
        <dbReference type="Proteomes" id="UP000093432"/>
    </source>
</evidence>
<dbReference type="STRING" id="651561.BBI00_22445"/>
<name>A0A1B8Z9T6_9FLAO</name>
<organism evidence="2 3">
    <name type="scientific">Chryseobacterium arthrosphaerae</name>
    <dbReference type="NCBI Taxonomy" id="651561"/>
    <lineage>
        <taxon>Bacteria</taxon>
        <taxon>Pseudomonadati</taxon>
        <taxon>Bacteroidota</taxon>
        <taxon>Flavobacteriia</taxon>
        <taxon>Flavobacteriales</taxon>
        <taxon>Weeksellaceae</taxon>
        <taxon>Chryseobacterium group</taxon>
        <taxon>Chryseobacterium</taxon>
    </lineage>
</organism>
<dbReference type="OrthoDB" id="996104at2"/>
<dbReference type="Proteomes" id="UP000093432">
    <property type="component" value="Unassembled WGS sequence"/>
</dbReference>
<keyword evidence="1" id="KW-0812">Transmembrane</keyword>
<accession>A0A1B8Z9T6</accession>
<dbReference type="EMBL" id="MAYG01000032">
    <property type="protein sequence ID" value="OCA68352.1"/>
    <property type="molecule type" value="Genomic_DNA"/>
</dbReference>
<keyword evidence="1" id="KW-0472">Membrane</keyword>
<reference evidence="3" key="1">
    <citation type="submission" date="2016-07" db="EMBL/GenBank/DDBJ databases">
        <authorList>
            <person name="Florea S."/>
            <person name="Webb J.S."/>
            <person name="Jaromczyk J."/>
            <person name="Schardl C.L."/>
        </authorList>
    </citation>
    <scope>NUCLEOTIDE SEQUENCE [LARGE SCALE GENOMIC DNA]</scope>
    <source>
        <strain evidence="3">CC-VM-7</strain>
    </source>
</reference>
<feature type="transmembrane region" description="Helical" evidence="1">
    <location>
        <begin position="401"/>
        <end position="422"/>
    </location>
</feature>
<feature type="transmembrane region" description="Helical" evidence="1">
    <location>
        <begin position="374"/>
        <end position="394"/>
    </location>
</feature>
<evidence type="ECO:0000313" key="2">
    <source>
        <dbReference type="EMBL" id="OCA68352.1"/>
    </source>
</evidence>
<feature type="transmembrane region" description="Helical" evidence="1">
    <location>
        <begin position="317"/>
        <end position="337"/>
    </location>
</feature>